<accession>A0A9P4L632</accession>
<dbReference type="RefSeq" id="XP_040785510.1">
    <property type="nucleotide sequence ID" value="XM_040931983.1"/>
</dbReference>
<feature type="compositionally biased region" description="Polar residues" evidence="1">
    <location>
        <begin position="113"/>
        <end position="124"/>
    </location>
</feature>
<name>A0A9P4L632_9PLEO</name>
<dbReference type="Proteomes" id="UP000800039">
    <property type="component" value="Unassembled WGS sequence"/>
</dbReference>
<protein>
    <submittedName>
        <fullName evidence="2">Uncharacterized protein</fullName>
    </submittedName>
</protein>
<reference evidence="2" key="1">
    <citation type="submission" date="2020-01" db="EMBL/GenBank/DDBJ databases">
        <authorList>
            <consortium name="DOE Joint Genome Institute"/>
            <person name="Haridas S."/>
            <person name="Albert R."/>
            <person name="Binder M."/>
            <person name="Bloem J."/>
            <person name="Labutti K."/>
            <person name="Salamov A."/>
            <person name="Andreopoulos B."/>
            <person name="Baker S.E."/>
            <person name="Barry K."/>
            <person name="Bills G."/>
            <person name="Bluhm B.H."/>
            <person name="Cannon C."/>
            <person name="Castanera R."/>
            <person name="Culley D.E."/>
            <person name="Daum C."/>
            <person name="Ezra D."/>
            <person name="Gonzalez J.B."/>
            <person name="Henrissat B."/>
            <person name="Kuo A."/>
            <person name="Liang C."/>
            <person name="Lipzen A."/>
            <person name="Lutzoni F."/>
            <person name="Magnuson J."/>
            <person name="Mondo S."/>
            <person name="Nolan M."/>
            <person name="Ohm R."/>
            <person name="Pangilinan J."/>
            <person name="Park H.-J."/>
            <person name="Ramirez L."/>
            <person name="Alfaro M."/>
            <person name="Sun H."/>
            <person name="Tritt A."/>
            <person name="Yoshinaga Y."/>
            <person name="Zwiers L.-H."/>
            <person name="Turgeon B.G."/>
            <person name="Goodwin S.B."/>
            <person name="Spatafora J.W."/>
            <person name="Crous P.W."/>
            <person name="Grigoriev I.V."/>
        </authorList>
    </citation>
    <scope>NUCLEOTIDE SEQUENCE</scope>
    <source>
        <strain evidence="2">CBS 394.84</strain>
    </source>
</reference>
<evidence type="ECO:0000313" key="3">
    <source>
        <dbReference type="Proteomes" id="UP000800039"/>
    </source>
</evidence>
<dbReference type="OrthoDB" id="3729683at2759"/>
<feature type="compositionally biased region" description="Basic and acidic residues" evidence="1">
    <location>
        <begin position="79"/>
        <end position="89"/>
    </location>
</feature>
<sequence>MSMSKAMAAECSGEVFLMTMTNLEDKKPVPEDGIWWQVEFPTLIDENRPANKKVTKITYIQVPDLTAAQFKILQDLPDDEKTPPEEIGRGEYWPMRPGKEQLDESKALAGKQGDSQQKRSPTTSDNHEDSQQKRSPSSIGFVKRADRSDTPVCAYGEECYPYPYPIKDMYEWYKDVAW</sequence>
<proteinExistence type="predicted"/>
<evidence type="ECO:0000256" key="1">
    <source>
        <dbReference type="SAM" id="MobiDB-lite"/>
    </source>
</evidence>
<comment type="caution">
    <text evidence="2">The sequence shown here is derived from an EMBL/GenBank/DDBJ whole genome shotgun (WGS) entry which is preliminary data.</text>
</comment>
<dbReference type="EMBL" id="ML976617">
    <property type="protein sequence ID" value="KAF1842947.1"/>
    <property type="molecule type" value="Genomic_DNA"/>
</dbReference>
<feature type="region of interest" description="Disordered" evidence="1">
    <location>
        <begin position="74"/>
        <end position="144"/>
    </location>
</feature>
<gene>
    <name evidence="2" type="ORF">K460DRAFT_356738</name>
</gene>
<keyword evidence="3" id="KW-1185">Reference proteome</keyword>
<dbReference type="GeneID" id="63849235"/>
<feature type="compositionally biased region" description="Basic and acidic residues" evidence="1">
    <location>
        <begin position="97"/>
        <end position="106"/>
    </location>
</feature>
<evidence type="ECO:0000313" key="2">
    <source>
        <dbReference type="EMBL" id="KAF1842947.1"/>
    </source>
</evidence>
<dbReference type="AlphaFoldDB" id="A0A9P4L632"/>
<organism evidence="2 3">
    <name type="scientific">Cucurbitaria berberidis CBS 394.84</name>
    <dbReference type="NCBI Taxonomy" id="1168544"/>
    <lineage>
        <taxon>Eukaryota</taxon>
        <taxon>Fungi</taxon>
        <taxon>Dikarya</taxon>
        <taxon>Ascomycota</taxon>
        <taxon>Pezizomycotina</taxon>
        <taxon>Dothideomycetes</taxon>
        <taxon>Pleosporomycetidae</taxon>
        <taxon>Pleosporales</taxon>
        <taxon>Pleosporineae</taxon>
        <taxon>Cucurbitariaceae</taxon>
        <taxon>Cucurbitaria</taxon>
    </lineage>
</organism>